<reference evidence="2 3" key="1">
    <citation type="journal article" date="2018" name="Mol. Biol. Evol.">
        <title>Broad Genomic Sampling Reveals a Smut Pathogenic Ancestry of the Fungal Clade Ustilaginomycotina.</title>
        <authorList>
            <person name="Kijpornyongpan T."/>
            <person name="Mondo S.J."/>
            <person name="Barry K."/>
            <person name="Sandor L."/>
            <person name="Lee J."/>
            <person name="Lipzen A."/>
            <person name="Pangilinan J."/>
            <person name="LaButti K."/>
            <person name="Hainaut M."/>
            <person name="Henrissat B."/>
            <person name="Grigoriev I.V."/>
            <person name="Spatafora J.W."/>
            <person name="Aime M.C."/>
        </authorList>
    </citation>
    <scope>NUCLEOTIDE SEQUENCE [LARGE SCALE GENOMIC DNA]</scope>
    <source>
        <strain evidence="2 3">MCA 3882</strain>
    </source>
</reference>
<dbReference type="OrthoDB" id="3360421at2759"/>
<evidence type="ECO:0000313" key="2">
    <source>
        <dbReference type="EMBL" id="PWN31857.1"/>
    </source>
</evidence>
<gene>
    <name evidence="2" type="ORF">FA14DRAFT_151368</name>
</gene>
<dbReference type="STRING" id="1280837.A0A316V2S0"/>
<accession>A0A316V2S0</accession>
<feature type="compositionally biased region" description="Basic and acidic residues" evidence="1">
    <location>
        <begin position="87"/>
        <end position="104"/>
    </location>
</feature>
<feature type="region of interest" description="Disordered" evidence="1">
    <location>
        <begin position="1"/>
        <end position="36"/>
    </location>
</feature>
<name>A0A316V2S0_9BASI</name>
<evidence type="ECO:0000256" key="1">
    <source>
        <dbReference type="SAM" id="MobiDB-lite"/>
    </source>
</evidence>
<protein>
    <recommendedName>
        <fullName evidence="4">Hypervirulence associated protein TUDOR domain-containing protein</fullName>
    </recommendedName>
</protein>
<dbReference type="EMBL" id="KZ819607">
    <property type="protein sequence ID" value="PWN31857.1"/>
    <property type="molecule type" value="Genomic_DNA"/>
</dbReference>
<dbReference type="RefSeq" id="XP_025352159.1">
    <property type="nucleotide sequence ID" value="XM_025497471.1"/>
</dbReference>
<sequence>MPSSKGKPTDPKKREEAKKEVLQMEKGGGKGQWSAWKAAEMAKVYEAKGGDYENTGDNPNKAEKGDPKPKESAVKKGERKPKGAPVGEKKETSAKKAASNDKKTKSSTSKSTSSASAKKKDTGKGAKTEAKKTTTTTRSGRKVSAAA</sequence>
<evidence type="ECO:0000313" key="3">
    <source>
        <dbReference type="Proteomes" id="UP000245771"/>
    </source>
</evidence>
<feature type="region of interest" description="Disordered" evidence="1">
    <location>
        <begin position="49"/>
        <end position="147"/>
    </location>
</feature>
<organism evidence="2 3">
    <name type="scientific">Meira miltonrushii</name>
    <dbReference type="NCBI Taxonomy" id="1280837"/>
    <lineage>
        <taxon>Eukaryota</taxon>
        <taxon>Fungi</taxon>
        <taxon>Dikarya</taxon>
        <taxon>Basidiomycota</taxon>
        <taxon>Ustilaginomycotina</taxon>
        <taxon>Exobasidiomycetes</taxon>
        <taxon>Exobasidiales</taxon>
        <taxon>Brachybasidiaceae</taxon>
        <taxon>Meira</taxon>
    </lineage>
</organism>
<dbReference type="GeneID" id="37019252"/>
<proteinExistence type="predicted"/>
<dbReference type="InParanoid" id="A0A316V2S0"/>
<keyword evidence="3" id="KW-1185">Reference proteome</keyword>
<feature type="compositionally biased region" description="Basic and acidic residues" evidence="1">
    <location>
        <begin position="7"/>
        <end position="23"/>
    </location>
</feature>
<dbReference type="AlphaFoldDB" id="A0A316V2S0"/>
<feature type="compositionally biased region" description="Basic and acidic residues" evidence="1">
    <location>
        <begin position="118"/>
        <end position="132"/>
    </location>
</feature>
<feature type="compositionally biased region" description="Basic and acidic residues" evidence="1">
    <location>
        <begin position="60"/>
        <end position="76"/>
    </location>
</feature>
<evidence type="ECO:0008006" key="4">
    <source>
        <dbReference type="Google" id="ProtNLM"/>
    </source>
</evidence>
<dbReference type="Proteomes" id="UP000245771">
    <property type="component" value="Unassembled WGS sequence"/>
</dbReference>
<feature type="compositionally biased region" description="Low complexity" evidence="1">
    <location>
        <begin position="106"/>
        <end position="116"/>
    </location>
</feature>